<evidence type="ECO:0000256" key="5">
    <source>
        <dbReference type="SAM" id="SignalP"/>
    </source>
</evidence>
<dbReference type="AlphaFoldDB" id="A6G4E6"/>
<evidence type="ECO:0000256" key="3">
    <source>
        <dbReference type="PROSITE-ProRule" id="PRU00473"/>
    </source>
</evidence>
<evidence type="ECO:0000259" key="6">
    <source>
        <dbReference type="PROSITE" id="PS51123"/>
    </source>
</evidence>
<organism evidence="7 8">
    <name type="scientific">Plesiocystis pacifica SIR-1</name>
    <dbReference type="NCBI Taxonomy" id="391625"/>
    <lineage>
        <taxon>Bacteria</taxon>
        <taxon>Pseudomonadati</taxon>
        <taxon>Myxococcota</taxon>
        <taxon>Polyangia</taxon>
        <taxon>Nannocystales</taxon>
        <taxon>Nannocystaceae</taxon>
        <taxon>Plesiocystis</taxon>
    </lineage>
</organism>
<dbReference type="GO" id="GO:0016020">
    <property type="term" value="C:membrane"/>
    <property type="evidence" value="ECO:0007669"/>
    <property type="project" value="UniProtKB-SubCell"/>
</dbReference>
<dbReference type="Gene3D" id="3.30.1330.60">
    <property type="entry name" value="OmpA-like domain"/>
    <property type="match status" value="1"/>
</dbReference>
<dbReference type="InterPro" id="IPR006665">
    <property type="entry name" value="OmpA-like"/>
</dbReference>
<proteinExistence type="predicted"/>
<gene>
    <name evidence="7" type="ORF">PPSIR1_03938</name>
</gene>
<name>A6G4E6_9BACT</name>
<dbReference type="InterPro" id="IPR036737">
    <property type="entry name" value="OmpA-like_sf"/>
</dbReference>
<comment type="caution">
    <text evidence="7">The sequence shown here is derived from an EMBL/GenBank/DDBJ whole genome shotgun (WGS) entry which is preliminary data.</text>
</comment>
<feature type="signal peptide" evidence="5">
    <location>
        <begin position="1"/>
        <end position="28"/>
    </location>
</feature>
<keyword evidence="2 3" id="KW-0472">Membrane</keyword>
<reference evidence="7 8" key="1">
    <citation type="submission" date="2007-06" db="EMBL/GenBank/DDBJ databases">
        <authorList>
            <person name="Shimkets L."/>
            <person name="Ferriera S."/>
            <person name="Johnson J."/>
            <person name="Kravitz S."/>
            <person name="Beeson K."/>
            <person name="Sutton G."/>
            <person name="Rogers Y.-H."/>
            <person name="Friedman R."/>
            <person name="Frazier M."/>
            <person name="Venter J.C."/>
        </authorList>
    </citation>
    <scope>NUCLEOTIDE SEQUENCE [LARGE SCALE GENOMIC DNA]</scope>
    <source>
        <strain evidence="7 8">SIR-1</strain>
    </source>
</reference>
<keyword evidence="8" id="KW-1185">Reference proteome</keyword>
<dbReference type="PROSITE" id="PS51257">
    <property type="entry name" value="PROKAR_LIPOPROTEIN"/>
    <property type="match status" value="1"/>
</dbReference>
<dbReference type="Pfam" id="PF00691">
    <property type="entry name" value="OmpA"/>
    <property type="match status" value="1"/>
</dbReference>
<dbReference type="RefSeq" id="WP_006971595.1">
    <property type="nucleotide sequence ID" value="NZ_ABCS01000021.1"/>
</dbReference>
<evidence type="ECO:0000313" key="7">
    <source>
        <dbReference type="EMBL" id="EDM79258.1"/>
    </source>
</evidence>
<feature type="chain" id="PRO_5002693635" description="OmpA-like domain-containing protein" evidence="5">
    <location>
        <begin position="29"/>
        <end position="383"/>
    </location>
</feature>
<dbReference type="PROSITE" id="PS51123">
    <property type="entry name" value="OMPA_2"/>
    <property type="match status" value="1"/>
</dbReference>
<evidence type="ECO:0000256" key="2">
    <source>
        <dbReference type="ARBA" id="ARBA00023136"/>
    </source>
</evidence>
<evidence type="ECO:0000256" key="1">
    <source>
        <dbReference type="ARBA" id="ARBA00004370"/>
    </source>
</evidence>
<dbReference type="eggNOG" id="COG2885">
    <property type="taxonomic scope" value="Bacteria"/>
</dbReference>
<dbReference type="EMBL" id="ABCS01000021">
    <property type="protein sequence ID" value="EDM79258.1"/>
    <property type="molecule type" value="Genomic_DNA"/>
</dbReference>
<dbReference type="OrthoDB" id="9805566at2"/>
<dbReference type="CDD" id="cd07185">
    <property type="entry name" value="OmpA_C-like"/>
    <property type="match status" value="1"/>
</dbReference>
<dbReference type="PRINTS" id="PR01021">
    <property type="entry name" value="OMPADOMAIN"/>
</dbReference>
<evidence type="ECO:0000256" key="4">
    <source>
        <dbReference type="SAM" id="MobiDB-lite"/>
    </source>
</evidence>
<accession>A6G4E6</accession>
<feature type="region of interest" description="Disordered" evidence="4">
    <location>
        <begin position="168"/>
        <end position="199"/>
    </location>
</feature>
<feature type="domain" description="OmpA-like" evidence="6">
    <location>
        <begin position="21"/>
        <end position="145"/>
    </location>
</feature>
<dbReference type="STRING" id="391625.PPSIR1_03938"/>
<feature type="compositionally biased region" description="Acidic residues" evidence="4">
    <location>
        <begin position="178"/>
        <end position="187"/>
    </location>
</feature>
<sequence length="383" mass="41681">MTAVLARPRLACLALVLGGLVACVAVPAAEPLQFAVDADALPEARGLERELEASAEALRQDPELHLLIIGHADEDNTDEYNRALSQRRAEHVRERLAARLPSEARERLHLEARGEWDASDRAEPSSDEDAKARNRRVELRFFYPRQCEPSFDAAFLACEWARLPAPAEPEPLAAQPEPDPDPDIEPEPDPRPAPAPPPKFRGPFVFGQVGYAIGSAEFLRQQVRYGGGAGYIWGFGSDFRVAAGLSIDHLVDLGFVFPQPDSCAPFCSRIDRSRVRVVPELRLGGARGNVWGWLRLSAGLLLQHRESEQQLDVDAFTGEQTITTLSPETWQPAAVFGIGPGVAVALTQHLLLTFDATVAYSAGQGSFGGTGIYDAGVGLGWMF</sequence>
<evidence type="ECO:0000313" key="8">
    <source>
        <dbReference type="Proteomes" id="UP000005801"/>
    </source>
</evidence>
<dbReference type="SUPFAM" id="SSF103088">
    <property type="entry name" value="OmpA-like"/>
    <property type="match status" value="1"/>
</dbReference>
<dbReference type="InterPro" id="IPR006664">
    <property type="entry name" value="OMP_bac"/>
</dbReference>
<comment type="subcellular location">
    <subcellularLocation>
        <location evidence="1">Membrane</location>
    </subcellularLocation>
</comment>
<keyword evidence="5" id="KW-0732">Signal</keyword>
<dbReference type="Proteomes" id="UP000005801">
    <property type="component" value="Unassembled WGS sequence"/>
</dbReference>
<protein>
    <recommendedName>
        <fullName evidence="6">OmpA-like domain-containing protein</fullName>
    </recommendedName>
</protein>